<dbReference type="Proteomes" id="UP000187203">
    <property type="component" value="Unassembled WGS sequence"/>
</dbReference>
<keyword evidence="3" id="KW-1185">Reference proteome</keyword>
<organism evidence="2 3">
    <name type="scientific">Corchorus olitorius</name>
    <dbReference type="NCBI Taxonomy" id="93759"/>
    <lineage>
        <taxon>Eukaryota</taxon>
        <taxon>Viridiplantae</taxon>
        <taxon>Streptophyta</taxon>
        <taxon>Embryophyta</taxon>
        <taxon>Tracheophyta</taxon>
        <taxon>Spermatophyta</taxon>
        <taxon>Magnoliopsida</taxon>
        <taxon>eudicotyledons</taxon>
        <taxon>Gunneridae</taxon>
        <taxon>Pentapetalae</taxon>
        <taxon>rosids</taxon>
        <taxon>malvids</taxon>
        <taxon>Malvales</taxon>
        <taxon>Malvaceae</taxon>
        <taxon>Grewioideae</taxon>
        <taxon>Apeibeae</taxon>
        <taxon>Corchorus</taxon>
    </lineage>
</organism>
<protein>
    <submittedName>
        <fullName evidence="2">Uncharacterized protein</fullName>
    </submittedName>
</protein>
<name>A0A1R3GBY3_9ROSI</name>
<reference evidence="3" key="1">
    <citation type="submission" date="2013-09" db="EMBL/GenBank/DDBJ databases">
        <title>Corchorus olitorius genome sequencing.</title>
        <authorList>
            <person name="Alam M."/>
            <person name="Haque M.S."/>
            <person name="Islam M.S."/>
            <person name="Emdad E.M."/>
            <person name="Islam M.M."/>
            <person name="Ahmed B."/>
            <person name="Halim A."/>
            <person name="Hossen Q.M.M."/>
            <person name="Hossain M.Z."/>
            <person name="Ahmed R."/>
            <person name="Khan M.M."/>
            <person name="Islam R."/>
            <person name="Rashid M.M."/>
            <person name="Khan S.A."/>
            <person name="Rahman M.S."/>
            <person name="Alam M."/>
            <person name="Yahiya A.S."/>
            <person name="Khan M.S."/>
            <person name="Azam M.S."/>
            <person name="Haque T."/>
            <person name="Lashkar M.Z.H."/>
            <person name="Akhand A.I."/>
            <person name="Morshed G."/>
            <person name="Roy S."/>
            <person name="Uddin K.S."/>
            <person name="Rabeya T."/>
            <person name="Hossain A.S."/>
            <person name="Chowdhury A."/>
            <person name="Snigdha A.R."/>
            <person name="Mortoza M.S."/>
            <person name="Matin S.A."/>
            <person name="Hoque S.M.E."/>
            <person name="Islam M.K."/>
            <person name="Roy D.K."/>
            <person name="Haider R."/>
            <person name="Moosa M.M."/>
            <person name="Elias S.M."/>
            <person name="Hasan A.M."/>
            <person name="Jahan S."/>
            <person name="Shafiuddin M."/>
            <person name="Mahmood N."/>
            <person name="Shommy N.S."/>
        </authorList>
    </citation>
    <scope>NUCLEOTIDE SEQUENCE [LARGE SCALE GENOMIC DNA]</scope>
    <source>
        <strain evidence="3">cv. O-4</strain>
    </source>
</reference>
<dbReference type="EMBL" id="AWUE01022913">
    <property type="protein sequence ID" value="OMO55608.1"/>
    <property type="molecule type" value="Genomic_DNA"/>
</dbReference>
<sequence length="38" mass="4220">MVNDEAPKGPNANKRAIKQGRARLSMAPDWQAIDMNHS</sequence>
<proteinExistence type="predicted"/>
<feature type="region of interest" description="Disordered" evidence="1">
    <location>
        <begin position="1"/>
        <end position="38"/>
    </location>
</feature>
<dbReference type="AlphaFoldDB" id="A0A1R3GBY3"/>
<comment type="caution">
    <text evidence="2">The sequence shown here is derived from an EMBL/GenBank/DDBJ whole genome shotgun (WGS) entry which is preliminary data.</text>
</comment>
<accession>A0A1R3GBY3</accession>
<evidence type="ECO:0000313" key="2">
    <source>
        <dbReference type="EMBL" id="OMO55608.1"/>
    </source>
</evidence>
<evidence type="ECO:0000256" key="1">
    <source>
        <dbReference type="SAM" id="MobiDB-lite"/>
    </source>
</evidence>
<gene>
    <name evidence="2" type="ORF">COLO4_35912</name>
</gene>
<evidence type="ECO:0000313" key="3">
    <source>
        <dbReference type="Proteomes" id="UP000187203"/>
    </source>
</evidence>